<dbReference type="EMBL" id="ML119722">
    <property type="protein sequence ID" value="RPA77664.1"/>
    <property type="molecule type" value="Genomic_DNA"/>
</dbReference>
<protein>
    <submittedName>
        <fullName evidence="2">Uncharacterized protein</fullName>
    </submittedName>
</protein>
<dbReference type="Proteomes" id="UP000275078">
    <property type="component" value="Unassembled WGS sequence"/>
</dbReference>
<organism evidence="2 3">
    <name type="scientific">Ascobolus immersus RN42</name>
    <dbReference type="NCBI Taxonomy" id="1160509"/>
    <lineage>
        <taxon>Eukaryota</taxon>
        <taxon>Fungi</taxon>
        <taxon>Dikarya</taxon>
        <taxon>Ascomycota</taxon>
        <taxon>Pezizomycotina</taxon>
        <taxon>Pezizomycetes</taxon>
        <taxon>Pezizales</taxon>
        <taxon>Ascobolaceae</taxon>
        <taxon>Ascobolus</taxon>
    </lineage>
</organism>
<reference evidence="2 3" key="1">
    <citation type="journal article" date="2018" name="Nat. Ecol. Evol.">
        <title>Pezizomycetes genomes reveal the molecular basis of ectomycorrhizal truffle lifestyle.</title>
        <authorList>
            <person name="Murat C."/>
            <person name="Payen T."/>
            <person name="Noel B."/>
            <person name="Kuo A."/>
            <person name="Morin E."/>
            <person name="Chen J."/>
            <person name="Kohler A."/>
            <person name="Krizsan K."/>
            <person name="Balestrini R."/>
            <person name="Da Silva C."/>
            <person name="Montanini B."/>
            <person name="Hainaut M."/>
            <person name="Levati E."/>
            <person name="Barry K.W."/>
            <person name="Belfiori B."/>
            <person name="Cichocki N."/>
            <person name="Clum A."/>
            <person name="Dockter R.B."/>
            <person name="Fauchery L."/>
            <person name="Guy J."/>
            <person name="Iotti M."/>
            <person name="Le Tacon F."/>
            <person name="Lindquist E.A."/>
            <person name="Lipzen A."/>
            <person name="Malagnac F."/>
            <person name="Mello A."/>
            <person name="Molinier V."/>
            <person name="Miyauchi S."/>
            <person name="Poulain J."/>
            <person name="Riccioni C."/>
            <person name="Rubini A."/>
            <person name="Sitrit Y."/>
            <person name="Splivallo R."/>
            <person name="Traeger S."/>
            <person name="Wang M."/>
            <person name="Zifcakova L."/>
            <person name="Wipf D."/>
            <person name="Zambonelli A."/>
            <person name="Paolocci F."/>
            <person name="Nowrousian M."/>
            <person name="Ottonello S."/>
            <person name="Baldrian P."/>
            <person name="Spatafora J.W."/>
            <person name="Henrissat B."/>
            <person name="Nagy L.G."/>
            <person name="Aury J.M."/>
            <person name="Wincker P."/>
            <person name="Grigoriev I.V."/>
            <person name="Bonfante P."/>
            <person name="Martin F.M."/>
        </authorList>
    </citation>
    <scope>NUCLEOTIDE SEQUENCE [LARGE SCALE GENOMIC DNA]</scope>
    <source>
        <strain evidence="2 3">RN42</strain>
    </source>
</reference>
<evidence type="ECO:0000256" key="1">
    <source>
        <dbReference type="SAM" id="MobiDB-lite"/>
    </source>
</evidence>
<feature type="compositionally biased region" description="Polar residues" evidence="1">
    <location>
        <begin position="30"/>
        <end position="56"/>
    </location>
</feature>
<name>A0A3N4I797_ASCIM</name>
<dbReference type="AlphaFoldDB" id="A0A3N4I797"/>
<gene>
    <name evidence="2" type="ORF">BJ508DRAFT_329942</name>
</gene>
<proteinExistence type="predicted"/>
<sequence>MAAPNCTVSQLLAMRDLVGLDFMTSFDNPSISPNFPQEVTSSTASSTMDSLQQYSTHTDDSHEEAGTSSPDLVPESLLPALHAFPPTAYIQMASQRSSHLGHTELEADNELLMSGYEADSEFEPQTHHDFAPIHPPSPVRFINPPQRRRRLKPIRSIAILRGFGFAHEKGNMWLKEAVNGEDELHKAFVAMQLARSEYHAPGDDPWEERPFRFLRRGGYGAEYREKADEALVTTRGMIEALGRSLTVRKVKRTGEWRRGSFQGSRRHATDEDLVTL</sequence>
<feature type="region of interest" description="Disordered" evidence="1">
    <location>
        <begin position="30"/>
        <end position="74"/>
    </location>
</feature>
<accession>A0A3N4I797</accession>
<evidence type="ECO:0000313" key="3">
    <source>
        <dbReference type="Proteomes" id="UP000275078"/>
    </source>
</evidence>
<evidence type="ECO:0000313" key="2">
    <source>
        <dbReference type="EMBL" id="RPA77664.1"/>
    </source>
</evidence>
<keyword evidence="3" id="KW-1185">Reference proteome</keyword>